<dbReference type="GO" id="GO:0006357">
    <property type="term" value="P:regulation of transcription by RNA polymerase II"/>
    <property type="evidence" value="ECO:0007669"/>
    <property type="project" value="TreeGrafter"/>
</dbReference>
<dbReference type="GO" id="GO:1904802">
    <property type="term" value="P:RITS complex assembly"/>
    <property type="evidence" value="ECO:0007669"/>
    <property type="project" value="TreeGrafter"/>
</dbReference>
<gene>
    <name evidence="3" type="ORF">FIBSPDRAFT_923280</name>
</gene>
<evidence type="ECO:0000259" key="2">
    <source>
        <dbReference type="PROSITE" id="PS51505"/>
    </source>
</evidence>
<keyword evidence="4" id="KW-1185">Reference proteome</keyword>
<dbReference type="GO" id="GO:0031048">
    <property type="term" value="P:regulatory ncRNA-mediated heterochromatin formation"/>
    <property type="evidence" value="ECO:0007669"/>
    <property type="project" value="TreeGrafter"/>
</dbReference>
<dbReference type="PANTHER" id="PTHR47805">
    <property type="entry name" value="SAGA-ASSOCIATED FACTOR 73"/>
    <property type="match status" value="1"/>
</dbReference>
<feature type="region of interest" description="Disordered" evidence="1">
    <location>
        <begin position="88"/>
        <end position="112"/>
    </location>
</feature>
<dbReference type="InterPro" id="IPR037804">
    <property type="entry name" value="SGF73"/>
</dbReference>
<proteinExistence type="predicted"/>
<accession>A0A167VBS6</accession>
<feature type="region of interest" description="Disordered" evidence="1">
    <location>
        <begin position="166"/>
        <end position="201"/>
    </location>
</feature>
<feature type="domain" description="SCA7" evidence="2">
    <location>
        <begin position="106"/>
        <end position="172"/>
    </location>
</feature>
<evidence type="ECO:0000256" key="1">
    <source>
        <dbReference type="SAM" id="MobiDB-lite"/>
    </source>
</evidence>
<dbReference type="STRING" id="436010.A0A167VBS6"/>
<name>A0A167VBS6_9AGAM</name>
<dbReference type="EMBL" id="KV417883">
    <property type="protein sequence ID" value="KZP04842.1"/>
    <property type="molecule type" value="Genomic_DNA"/>
</dbReference>
<sequence>MTLKLKPASESPPAFSWDALPSTPPASIDSIDSLPSPPTSWLSAQDMKMCGAQPLKLDIGVVKCKDCDKPILRSAMLDHADNCLLIRSGGGKGGESGTAKTEAPSGPITKKNKPTTKQCGVFNVMDFPCSRSLTCKSRSTGAKRAVEVFDKLLLKWQRAIARITQMQRQRKRETRTKQRRSGKKFGSYTWFQGPKKGDPKASATAAAALGHHVPEKSNDNNSEAKVDLPVHSNRTSQLKWVTRVPLTIPCDANFWFVSRRAVAQSQGSPCKCFGAHAASLGRWLQPSGLRLP</sequence>
<dbReference type="PANTHER" id="PTHR47805:SF1">
    <property type="entry name" value="SAGA-ASSOCIATED FACTOR 73"/>
    <property type="match status" value="1"/>
</dbReference>
<organism evidence="3 4">
    <name type="scientific">Athelia psychrophila</name>
    <dbReference type="NCBI Taxonomy" id="1759441"/>
    <lineage>
        <taxon>Eukaryota</taxon>
        <taxon>Fungi</taxon>
        <taxon>Dikarya</taxon>
        <taxon>Basidiomycota</taxon>
        <taxon>Agaricomycotina</taxon>
        <taxon>Agaricomycetes</taxon>
        <taxon>Agaricomycetidae</taxon>
        <taxon>Atheliales</taxon>
        <taxon>Atheliaceae</taxon>
        <taxon>Athelia</taxon>
    </lineage>
</organism>
<dbReference type="Proteomes" id="UP000076532">
    <property type="component" value="Unassembled WGS sequence"/>
</dbReference>
<reference evidence="3 4" key="1">
    <citation type="journal article" date="2016" name="Mol. Biol. Evol.">
        <title>Comparative Genomics of Early-Diverging Mushroom-Forming Fungi Provides Insights into the Origins of Lignocellulose Decay Capabilities.</title>
        <authorList>
            <person name="Nagy L.G."/>
            <person name="Riley R."/>
            <person name="Tritt A."/>
            <person name="Adam C."/>
            <person name="Daum C."/>
            <person name="Floudas D."/>
            <person name="Sun H."/>
            <person name="Yadav J.S."/>
            <person name="Pangilinan J."/>
            <person name="Larsson K.H."/>
            <person name="Matsuura K."/>
            <person name="Barry K."/>
            <person name="Labutti K."/>
            <person name="Kuo R."/>
            <person name="Ohm R.A."/>
            <person name="Bhattacharya S.S."/>
            <person name="Shirouzu T."/>
            <person name="Yoshinaga Y."/>
            <person name="Martin F.M."/>
            <person name="Grigoriev I.V."/>
            <person name="Hibbett D.S."/>
        </authorList>
    </citation>
    <scope>NUCLEOTIDE SEQUENCE [LARGE SCALE GENOMIC DNA]</scope>
    <source>
        <strain evidence="3 4">CBS 109695</strain>
    </source>
</reference>
<dbReference type="GO" id="GO:0000124">
    <property type="term" value="C:SAGA complex"/>
    <property type="evidence" value="ECO:0007669"/>
    <property type="project" value="InterPro"/>
</dbReference>
<dbReference type="PROSITE" id="PS51505">
    <property type="entry name" value="SCA7"/>
    <property type="match status" value="1"/>
</dbReference>
<evidence type="ECO:0000313" key="4">
    <source>
        <dbReference type="Proteomes" id="UP000076532"/>
    </source>
</evidence>
<evidence type="ECO:0000313" key="3">
    <source>
        <dbReference type="EMBL" id="KZP04842.1"/>
    </source>
</evidence>
<dbReference type="AlphaFoldDB" id="A0A167VBS6"/>
<feature type="compositionally biased region" description="Low complexity" evidence="1">
    <location>
        <begin position="25"/>
        <end position="34"/>
    </location>
</feature>
<dbReference type="InterPro" id="IPR013243">
    <property type="entry name" value="SCA7_dom"/>
</dbReference>
<feature type="region of interest" description="Disordered" evidence="1">
    <location>
        <begin position="1"/>
        <end position="38"/>
    </location>
</feature>
<dbReference type="OrthoDB" id="21678at2759"/>
<protein>
    <recommendedName>
        <fullName evidence="2">SCA7 domain-containing protein</fullName>
    </recommendedName>
</protein>
<dbReference type="Pfam" id="PF08313">
    <property type="entry name" value="SCA7"/>
    <property type="match status" value="1"/>
</dbReference>
<feature type="compositionally biased region" description="Basic residues" evidence="1">
    <location>
        <begin position="168"/>
        <end position="183"/>
    </location>
</feature>